<comment type="caution">
    <text evidence="2">The sequence shown here is derived from an EMBL/GenBank/DDBJ whole genome shotgun (WGS) entry which is preliminary data.</text>
</comment>
<dbReference type="EMBL" id="BMUL01000016">
    <property type="protein sequence ID" value="GHB02053.1"/>
    <property type="molecule type" value="Genomic_DNA"/>
</dbReference>
<reference evidence="2" key="2">
    <citation type="submission" date="2020-09" db="EMBL/GenBank/DDBJ databases">
        <authorList>
            <person name="Sun Q."/>
            <person name="Ohkuma M."/>
        </authorList>
    </citation>
    <scope>NUCLEOTIDE SEQUENCE</scope>
    <source>
        <strain evidence="2">JCM 4518</strain>
    </source>
</reference>
<evidence type="ECO:0000256" key="1">
    <source>
        <dbReference type="SAM" id="Phobius"/>
    </source>
</evidence>
<gene>
    <name evidence="2" type="ORF">GCM10010305_51670</name>
</gene>
<dbReference type="Proteomes" id="UP000644020">
    <property type="component" value="Unassembled WGS sequence"/>
</dbReference>
<dbReference type="RefSeq" id="WP_189981607.1">
    <property type="nucleotide sequence ID" value="NZ_BMUL01000016.1"/>
</dbReference>
<feature type="transmembrane region" description="Helical" evidence="1">
    <location>
        <begin position="12"/>
        <end position="31"/>
    </location>
</feature>
<accession>A0A918WAW6</accession>
<keyword evidence="1" id="KW-0472">Membrane</keyword>
<organism evidence="2 3">
    <name type="scientific">Streptomyces termitum</name>
    <dbReference type="NCBI Taxonomy" id="67368"/>
    <lineage>
        <taxon>Bacteria</taxon>
        <taxon>Bacillati</taxon>
        <taxon>Actinomycetota</taxon>
        <taxon>Actinomycetes</taxon>
        <taxon>Kitasatosporales</taxon>
        <taxon>Streptomycetaceae</taxon>
        <taxon>Streptomyces</taxon>
    </lineage>
</organism>
<sequence length="114" mass="12212">MHRHEGPPPRTFVPLAVTAALLVLTGAGLLIDAYDERPPWGTDIAYEGGYILASRIRGYDTDGSRTRSLLAGECARMERDGMGGDRAVHDPAAWVEGCLDGAAGHPSRNQGLIR</sequence>
<reference evidence="2" key="1">
    <citation type="journal article" date="2014" name="Int. J. Syst. Evol. Microbiol.">
        <title>Complete genome sequence of Corynebacterium casei LMG S-19264T (=DSM 44701T), isolated from a smear-ripened cheese.</title>
        <authorList>
            <consortium name="US DOE Joint Genome Institute (JGI-PGF)"/>
            <person name="Walter F."/>
            <person name="Albersmeier A."/>
            <person name="Kalinowski J."/>
            <person name="Ruckert C."/>
        </authorList>
    </citation>
    <scope>NUCLEOTIDE SEQUENCE</scope>
    <source>
        <strain evidence="2">JCM 4518</strain>
    </source>
</reference>
<keyword evidence="1" id="KW-0812">Transmembrane</keyword>
<evidence type="ECO:0000313" key="2">
    <source>
        <dbReference type="EMBL" id="GHB02053.1"/>
    </source>
</evidence>
<keyword evidence="3" id="KW-1185">Reference proteome</keyword>
<evidence type="ECO:0000313" key="3">
    <source>
        <dbReference type="Proteomes" id="UP000644020"/>
    </source>
</evidence>
<keyword evidence="1" id="KW-1133">Transmembrane helix</keyword>
<protein>
    <submittedName>
        <fullName evidence="2">Uncharacterized protein</fullName>
    </submittedName>
</protein>
<dbReference type="AlphaFoldDB" id="A0A918WAW6"/>
<proteinExistence type="predicted"/>
<name>A0A918WAW6_9ACTN</name>